<dbReference type="CDD" id="cd10929">
    <property type="entry name" value="CE4_u5"/>
    <property type="match status" value="1"/>
</dbReference>
<sequence length="328" mass="38514">MQKKNGYLVISLDFELFWGVFDVRELNNYRSNIDNVRAVVPRLIELANNYNIALTFATVGFLFNETKEELLKSCPDITPNYKNSKFNPYEYIKNIGDCEKTDPYHYASTLIETIKNNPQHEIGSHTFSHYYCNEAGQTVQDFEEDLLATIRIANKKSIPIKSIVFPRNQINKNYLKICKKHGITCYRGTENHWMFNTYDTNQLEKPFYKAFRLMDAYLNISGYNTYNIENLKDSLGMVNIPSSKFLRPYSKSLKFLEKIRVNRIKKGLSKAAKNNELYHIWWHPHNFGENTEENFKLLEDIFIHYKKLNSTHNYQSITMSNLANLITS</sequence>
<name>A0ABP7H8J5_9FLAO</name>
<reference evidence="3" key="1">
    <citation type="journal article" date="2019" name="Int. J. Syst. Evol. Microbiol.">
        <title>The Global Catalogue of Microorganisms (GCM) 10K type strain sequencing project: providing services to taxonomists for standard genome sequencing and annotation.</title>
        <authorList>
            <consortium name="The Broad Institute Genomics Platform"/>
            <consortium name="The Broad Institute Genome Sequencing Center for Infectious Disease"/>
            <person name="Wu L."/>
            <person name="Ma J."/>
        </authorList>
    </citation>
    <scope>NUCLEOTIDE SEQUENCE [LARGE SCALE GENOMIC DNA]</scope>
    <source>
        <strain evidence="3">JCM 17525</strain>
    </source>
</reference>
<dbReference type="SUPFAM" id="SSF88713">
    <property type="entry name" value="Glycoside hydrolase/deacetylase"/>
    <property type="match status" value="1"/>
</dbReference>
<dbReference type="EMBL" id="BAABBI010000003">
    <property type="protein sequence ID" value="GAA3788288.1"/>
    <property type="molecule type" value="Genomic_DNA"/>
</dbReference>
<dbReference type="Gene3D" id="3.20.20.370">
    <property type="entry name" value="Glycoside hydrolase/deacetylase"/>
    <property type="match status" value="1"/>
</dbReference>
<dbReference type="InterPro" id="IPR011330">
    <property type="entry name" value="Glyco_hydro/deAcase_b/a-brl"/>
</dbReference>
<gene>
    <name evidence="2" type="ORF">GCM10022271_21090</name>
</gene>
<accession>A0ABP7H8J5</accession>
<dbReference type="Proteomes" id="UP001501456">
    <property type="component" value="Unassembled WGS sequence"/>
</dbReference>
<evidence type="ECO:0000259" key="1">
    <source>
        <dbReference type="Pfam" id="PF01522"/>
    </source>
</evidence>
<proteinExistence type="predicted"/>
<organism evidence="2 3">
    <name type="scientific">Corallibacter vietnamensis</name>
    <dbReference type="NCBI Taxonomy" id="904130"/>
    <lineage>
        <taxon>Bacteria</taxon>
        <taxon>Pseudomonadati</taxon>
        <taxon>Bacteroidota</taxon>
        <taxon>Flavobacteriia</taxon>
        <taxon>Flavobacteriales</taxon>
        <taxon>Flavobacteriaceae</taxon>
        <taxon>Corallibacter</taxon>
    </lineage>
</organism>
<comment type="caution">
    <text evidence="2">The sequence shown here is derived from an EMBL/GenBank/DDBJ whole genome shotgun (WGS) entry which is preliminary data.</text>
</comment>
<dbReference type="Pfam" id="PF01522">
    <property type="entry name" value="Polysacc_deac_1"/>
    <property type="match status" value="1"/>
</dbReference>
<protein>
    <submittedName>
        <fullName evidence="2">Polysaccharide deacetylase family protein</fullName>
    </submittedName>
</protein>
<feature type="domain" description="NodB homology" evidence="1">
    <location>
        <begin position="37"/>
        <end position="185"/>
    </location>
</feature>
<dbReference type="RefSeq" id="WP_344730367.1">
    <property type="nucleotide sequence ID" value="NZ_BAABBI010000003.1"/>
</dbReference>
<evidence type="ECO:0000313" key="2">
    <source>
        <dbReference type="EMBL" id="GAA3788288.1"/>
    </source>
</evidence>
<dbReference type="InterPro" id="IPR002509">
    <property type="entry name" value="NODB_dom"/>
</dbReference>
<keyword evidence="3" id="KW-1185">Reference proteome</keyword>
<evidence type="ECO:0000313" key="3">
    <source>
        <dbReference type="Proteomes" id="UP001501456"/>
    </source>
</evidence>